<name>A0ABC9DAS0_9POAL</name>
<feature type="domain" description="Protein kinase" evidence="17">
    <location>
        <begin position="592"/>
        <end position="866"/>
    </location>
</feature>
<dbReference type="SUPFAM" id="SSF57196">
    <property type="entry name" value="EGF/Laminin"/>
    <property type="match status" value="1"/>
</dbReference>
<dbReference type="FunFam" id="1.10.510.10:FF:000084">
    <property type="entry name" value="Wall-associated receptor kinase 2"/>
    <property type="match status" value="1"/>
</dbReference>
<dbReference type="GO" id="GO:0004674">
    <property type="term" value="F:protein serine/threonine kinase activity"/>
    <property type="evidence" value="ECO:0007669"/>
    <property type="project" value="UniProtKB-KW"/>
</dbReference>
<evidence type="ECO:0000256" key="1">
    <source>
        <dbReference type="ARBA" id="ARBA00004479"/>
    </source>
</evidence>
<dbReference type="PROSITE" id="PS50011">
    <property type="entry name" value="PROTEIN_KINASE_DOM"/>
    <property type="match status" value="1"/>
</dbReference>
<feature type="binding site" evidence="14">
    <location>
        <position position="620"/>
    </location>
    <ligand>
        <name>ATP</name>
        <dbReference type="ChEBI" id="CHEBI:30616"/>
    </ligand>
</feature>
<evidence type="ECO:0000256" key="11">
    <source>
        <dbReference type="ARBA" id="ARBA00023136"/>
    </source>
</evidence>
<dbReference type="InterPro" id="IPR049883">
    <property type="entry name" value="NOTCH1_EGF-like"/>
</dbReference>
<dbReference type="PROSITE" id="PS01187">
    <property type="entry name" value="EGF_CA"/>
    <property type="match status" value="1"/>
</dbReference>
<keyword evidence="2" id="KW-0723">Serine/threonine-protein kinase</keyword>
<dbReference type="InterPro" id="IPR011009">
    <property type="entry name" value="Kinase-like_dom_sf"/>
</dbReference>
<keyword evidence="4" id="KW-0808">Transferase</keyword>
<evidence type="ECO:0000313" key="19">
    <source>
        <dbReference type="Proteomes" id="UP001497457"/>
    </source>
</evidence>
<dbReference type="InterPro" id="IPR025287">
    <property type="entry name" value="WAK_GUB"/>
</dbReference>
<keyword evidence="10" id="KW-1133">Transmembrane helix</keyword>
<dbReference type="Gene3D" id="3.30.200.20">
    <property type="entry name" value="Phosphorylase Kinase, domain 1"/>
    <property type="match status" value="1"/>
</dbReference>
<dbReference type="PANTHER" id="PTHR27005">
    <property type="entry name" value="WALL-ASSOCIATED RECEPTOR KINASE-LIKE 21"/>
    <property type="match status" value="1"/>
</dbReference>
<dbReference type="InterPro" id="IPR018097">
    <property type="entry name" value="EGF_Ca-bd_CS"/>
</dbReference>
<dbReference type="AlphaFoldDB" id="A0ABC9DAS0"/>
<dbReference type="InterPro" id="IPR000742">
    <property type="entry name" value="EGF"/>
</dbReference>
<comment type="subcellular location">
    <subcellularLocation>
        <location evidence="1">Membrane</location>
        <topology evidence="1">Single-pass type I membrane protein</topology>
    </subcellularLocation>
</comment>
<evidence type="ECO:0000256" key="8">
    <source>
        <dbReference type="ARBA" id="ARBA00022777"/>
    </source>
</evidence>
<keyword evidence="13" id="KW-0325">Glycoprotein</keyword>
<dbReference type="SUPFAM" id="SSF56112">
    <property type="entry name" value="Protein kinase-like (PK-like)"/>
    <property type="match status" value="1"/>
</dbReference>
<feature type="signal peptide" evidence="16">
    <location>
        <begin position="1"/>
        <end position="22"/>
    </location>
</feature>
<evidence type="ECO:0000256" key="4">
    <source>
        <dbReference type="ARBA" id="ARBA00022679"/>
    </source>
</evidence>
<proteinExistence type="predicted"/>
<dbReference type="GO" id="GO:0005524">
    <property type="term" value="F:ATP binding"/>
    <property type="evidence" value="ECO:0007669"/>
    <property type="project" value="UniProtKB-UniRule"/>
</dbReference>
<dbReference type="Gene3D" id="1.10.510.10">
    <property type="entry name" value="Transferase(Phosphotransferase) domain 1"/>
    <property type="match status" value="1"/>
</dbReference>
<dbReference type="InterPro" id="IPR001881">
    <property type="entry name" value="EGF-like_Ca-bd_dom"/>
</dbReference>
<keyword evidence="7 14" id="KW-0547">Nucleotide-binding</keyword>
<evidence type="ECO:0000256" key="3">
    <source>
        <dbReference type="ARBA" id="ARBA00022536"/>
    </source>
</evidence>
<gene>
    <name evidence="18" type="ORF">URODEC1_LOCUS83371</name>
</gene>
<protein>
    <recommendedName>
        <fullName evidence="17">Protein kinase domain-containing protein</fullName>
    </recommendedName>
</protein>
<evidence type="ECO:0000256" key="12">
    <source>
        <dbReference type="ARBA" id="ARBA00023157"/>
    </source>
</evidence>
<keyword evidence="5" id="KW-0812">Transmembrane</keyword>
<feature type="region of interest" description="Disordered" evidence="15">
    <location>
        <begin position="912"/>
        <end position="932"/>
    </location>
</feature>
<evidence type="ECO:0000256" key="14">
    <source>
        <dbReference type="PROSITE-ProRule" id="PRU10141"/>
    </source>
</evidence>
<dbReference type="PROSITE" id="PS00107">
    <property type="entry name" value="PROTEIN_KINASE_ATP"/>
    <property type="match status" value="1"/>
</dbReference>
<evidence type="ECO:0000256" key="6">
    <source>
        <dbReference type="ARBA" id="ARBA00022729"/>
    </source>
</evidence>
<organism evidence="18 19">
    <name type="scientific">Urochloa decumbens</name>
    <dbReference type="NCBI Taxonomy" id="240449"/>
    <lineage>
        <taxon>Eukaryota</taxon>
        <taxon>Viridiplantae</taxon>
        <taxon>Streptophyta</taxon>
        <taxon>Embryophyta</taxon>
        <taxon>Tracheophyta</taxon>
        <taxon>Spermatophyta</taxon>
        <taxon>Magnoliopsida</taxon>
        <taxon>Liliopsida</taxon>
        <taxon>Poales</taxon>
        <taxon>Poaceae</taxon>
        <taxon>PACMAD clade</taxon>
        <taxon>Panicoideae</taxon>
        <taxon>Panicodae</taxon>
        <taxon>Paniceae</taxon>
        <taxon>Melinidinae</taxon>
        <taxon>Urochloa</taxon>
    </lineage>
</organism>
<evidence type="ECO:0000256" key="9">
    <source>
        <dbReference type="ARBA" id="ARBA00022840"/>
    </source>
</evidence>
<keyword evidence="8" id="KW-0418">Kinase</keyword>
<dbReference type="EMBL" id="OZ075142">
    <property type="protein sequence ID" value="CAL5035102.1"/>
    <property type="molecule type" value="Genomic_DNA"/>
</dbReference>
<evidence type="ECO:0000259" key="17">
    <source>
        <dbReference type="PROSITE" id="PS50011"/>
    </source>
</evidence>
<keyword evidence="9 14" id="KW-0067">ATP-binding</keyword>
<dbReference type="Pfam" id="PF13947">
    <property type="entry name" value="GUB_WAK_bind"/>
    <property type="match status" value="2"/>
</dbReference>
<dbReference type="InterPro" id="IPR045274">
    <property type="entry name" value="WAK-like"/>
</dbReference>
<evidence type="ECO:0000256" key="7">
    <source>
        <dbReference type="ARBA" id="ARBA00022741"/>
    </source>
</evidence>
<evidence type="ECO:0000256" key="13">
    <source>
        <dbReference type="ARBA" id="ARBA00023180"/>
    </source>
</evidence>
<dbReference type="FunFam" id="3.30.200.20:FF:000043">
    <property type="entry name" value="Wall-associated receptor kinase 2"/>
    <property type="match status" value="1"/>
</dbReference>
<evidence type="ECO:0000256" key="16">
    <source>
        <dbReference type="SAM" id="SignalP"/>
    </source>
</evidence>
<reference evidence="19" key="1">
    <citation type="submission" date="2024-06" db="EMBL/GenBank/DDBJ databases">
        <authorList>
            <person name="Ryan C."/>
        </authorList>
    </citation>
    <scope>NUCLEOTIDE SEQUENCE [LARGE SCALE GENOMIC DNA]</scope>
</reference>
<evidence type="ECO:0000256" key="10">
    <source>
        <dbReference type="ARBA" id="ARBA00022989"/>
    </source>
</evidence>
<dbReference type="InterPro" id="IPR017441">
    <property type="entry name" value="Protein_kinase_ATP_BS"/>
</dbReference>
<dbReference type="PROSITE" id="PS00108">
    <property type="entry name" value="PROTEIN_KINASE_ST"/>
    <property type="match status" value="1"/>
</dbReference>
<dbReference type="SMART" id="SM00220">
    <property type="entry name" value="S_TKc"/>
    <property type="match status" value="1"/>
</dbReference>
<dbReference type="CDD" id="cd00054">
    <property type="entry name" value="EGF_CA"/>
    <property type="match status" value="1"/>
</dbReference>
<evidence type="ECO:0000256" key="15">
    <source>
        <dbReference type="SAM" id="MobiDB-lite"/>
    </source>
</evidence>
<dbReference type="Pfam" id="PF07645">
    <property type="entry name" value="EGF_CA"/>
    <property type="match status" value="1"/>
</dbReference>
<reference evidence="18 19" key="2">
    <citation type="submission" date="2024-10" db="EMBL/GenBank/DDBJ databases">
        <authorList>
            <person name="Ryan C."/>
        </authorList>
    </citation>
    <scope>NUCLEOTIDE SEQUENCE [LARGE SCALE GENOMIC DNA]</scope>
</reference>
<keyword evidence="19" id="KW-1185">Reference proteome</keyword>
<evidence type="ECO:0000256" key="2">
    <source>
        <dbReference type="ARBA" id="ARBA00022527"/>
    </source>
</evidence>
<evidence type="ECO:0000313" key="18">
    <source>
        <dbReference type="EMBL" id="CAL5035102.1"/>
    </source>
</evidence>
<dbReference type="InterPro" id="IPR000719">
    <property type="entry name" value="Prot_kinase_dom"/>
</dbReference>
<accession>A0ABC9DAS0</accession>
<sequence>MQLSNVLFSLLLLVCIMIPVEQVSCVLTSQTSNNTHPSSALFADCPKNCGSLSFDYPFGIGSSDCFRNPDFNLTCNDTMQPPRLYLRDNVTEVVDDIDTIAYGSSSNFLFMSFMVDISRAISVRDDVQNMYNMSWKAPGGAFTLQYAILNITGCDFDTYLVDQDINMDMVLCRVSCPNAEITDKVARQNCNGTGCCTIRLENHLRAFQLKFVLHRRGEINVPINRSSLWDNINVTTYYARVSWSIVDQPTCASTIDNRTNYACVSINSKCYDSFLTSNHGYLCGCEGGYGGNAYVLNGCSRDKGYNPVEQKTNCHRSCGDINVPYPFGLEEGCFARKLFQLNCTNATSSSLQFDDEHQVTYIEINDGLVGIKYTPYFEQQEFKVYVDNEPDLYIGSGESSSVQWAVANLTCQEAKQNTSGYACVSFNSTCLGVNSTDGLIGYRCQCMSGFQGNPYIASGCQDVAADIDECMITPGICKGVCHNTIGSYSCTSCLDKTQYDITIMRCTPIKRQNLVLGVIIGLSSGFGVLLLSLSATVLVHRWRKDIQKQLRRKYFEKNQGLLLEQLILSDENASDKTKIFTLEELEKATNNFDPTRILGRGGHGMVYKGILSDQRVVAIKRSKEIAEDEINQFINEVAILSQINHRNIVKLFGCCLETEVPLLVYDFVPNGSLFEVLHSGSISGIALSWDDCLRIATEAAGALCYLHSAASISVFHRDVKSSNILLDAHYTAKVSDFGASRLVSIDQTHVVTNVQGTFGYLDPEYYHTGQLNEKSDVYSFGVVLVELLLRRQPIFTNETGSKQNLSNYFLWELKAKPIKQIVATQVCEEATDEEIKSVASLAEMCLRLHSADRPTMKQVEMNLQFLRTKRSNSGYVVQDNAEEIQPLLCTRGESRYETFSIILGGNSNSESQYSQRFNSSEHDFGSSFGVPR</sequence>
<dbReference type="InterPro" id="IPR008271">
    <property type="entry name" value="Ser/Thr_kinase_AS"/>
</dbReference>
<keyword evidence="12" id="KW-1015">Disulfide bond</keyword>
<dbReference type="SMART" id="SM00181">
    <property type="entry name" value="EGF"/>
    <property type="match status" value="3"/>
</dbReference>
<dbReference type="Proteomes" id="UP001497457">
    <property type="component" value="Chromosome 32b"/>
</dbReference>
<keyword evidence="11" id="KW-0472">Membrane</keyword>
<dbReference type="PANTHER" id="PTHR27005:SF412">
    <property type="entry name" value="OS04G0307900 PROTEIN"/>
    <property type="match status" value="1"/>
</dbReference>
<feature type="chain" id="PRO_5044791050" description="Protein kinase domain-containing protein" evidence="16">
    <location>
        <begin position="23"/>
        <end position="932"/>
    </location>
</feature>
<dbReference type="SMART" id="SM00179">
    <property type="entry name" value="EGF_CA"/>
    <property type="match status" value="1"/>
</dbReference>
<dbReference type="Pfam" id="PF00069">
    <property type="entry name" value="Pkinase"/>
    <property type="match status" value="1"/>
</dbReference>
<keyword evidence="6 16" id="KW-0732">Signal</keyword>
<dbReference type="Gene3D" id="2.10.25.10">
    <property type="entry name" value="Laminin"/>
    <property type="match status" value="1"/>
</dbReference>
<dbReference type="GO" id="GO:0016020">
    <property type="term" value="C:membrane"/>
    <property type="evidence" value="ECO:0007669"/>
    <property type="project" value="UniProtKB-SubCell"/>
</dbReference>
<evidence type="ECO:0000256" key="5">
    <source>
        <dbReference type="ARBA" id="ARBA00022692"/>
    </source>
</evidence>
<keyword evidence="3" id="KW-0245">EGF-like domain</keyword>